<evidence type="ECO:0000313" key="2">
    <source>
        <dbReference type="EMBL" id="OJJ42754.1"/>
    </source>
</evidence>
<dbReference type="SUPFAM" id="SSF53167">
    <property type="entry name" value="Purine and uridine phosphorylases"/>
    <property type="match status" value="1"/>
</dbReference>
<feature type="region of interest" description="Disordered" evidence="1">
    <location>
        <begin position="76"/>
        <end position="99"/>
    </location>
</feature>
<dbReference type="AlphaFoldDB" id="A0A1L9S6F2"/>
<organism evidence="2 3">
    <name type="scientific">Penicilliopsis zonata CBS 506.65</name>
    <dbReference type="NCBI Taxonomy" id="1073090"/>
    <lineage>
        <taxon>Eukaryota</taxon>
        <taxon>Fungi</taxon>
        <taxon>Dikarya</taxon>
        <taxon>Ascomycota</taxon>
        <taxon>Pezizomycotina</taxon>
        <taxon>Eurotiomycetes</taxon>
        <taxon>Eurotiomycetidae</taxon>
        <taxon>Eurotiales</taxon>
        <taxon>Aspergillaceae</taxon>
        <taxon>Penicilliopsis</taxon>
    </lineage>
</organism>
<dbReference type="VEuPathDB" id="FungiDB:ASPZODRAFT_20281"/>
<dbReference type="RefSeq" id="XP_022577264.1">
    <property type="nucleotide sequence ID" value="XM_022727561.1"/>
</dbReference>
<gene>
    <name evidence="2" type="ORF">ASPZODRAFT_20281</name>
</gene>
<dbReference type="OrthoDB" id="4363784at2759"/>
<dbReference type="GeneID" id="34614025"/>
<dbReference type="PANTHER" id="PTHR46082:SF11">
    <property type="entry name" value="AAA+ ATPASE DOMAIN-CONTAINING PROTEIN-RELATED"/>
    <property type="match status" value="1"/>
</dbReference>
<evidence type="ECO:0008006" key="4">
    <source>
        <dbReference type="Google" id="ProtNLM"/>
    </source>
</evidence>
<reference evidence="3" key="1">
    <citation type="journal article" date="2017" name="Genome Biol.">
        <title>Comparative genomics reveals high biological diversity and specific adaptations in the industrially and medically important fungal genus Aspergillus.</title>
        <authorList>
            <person name="de Vries R.P."/>
            <person name="Riley R."/>
            <person name="Wiebenga A."/>
            <person name="Aguilar-Osorio G."/>
            <person name="Amillis S."/>
            <person name="Uchima C.A."/>
            <person name="Anderluh G."/>
            <person name="Asadollahi M."/>
            <person name="Askin M."/>
            <person name="Barry K."/>
            <person name="Battaglia E."/>
            <person name="Bayram O."/>
            <person name="Benocci T."/>
            <person name="Braus-Stromeyer S.A."/>
            <person name="Caldana C."/>
            <person name="Canovas D."/>
            <person name="Cerqueira G.C."/>
            <person name="Chen F."/>
            <person name="Chen W."/>
            <person name="Choi C."/>
            <person name="Clum A."/>
            <person name="Dos Santos R.A."/>
            <person name="Damasio A.R."/>
            <person name="Diallinas G."/>
            <person name="Emri T."/>
            <person name="Fekete E."/>
            <person name="Flipphi M."/>
            <person name="Freyberg S."/>
            <person name="Gallo A."/>
            <person name="Gournas C."/>
            <person name="Habgood R."/>
            <person name="Hainaut M."/>
            <person name="Harispe M.L."/>
            <person name="Henrissat B."/>
            <person name="Hilden K.S."/>
            <person name="Hope R."/>
            <person name="Hossain A."/>
            <person name="Karabika E."/>
            <person name="Karaffa L."/>
            <person name="Karanyi Z."/>
            <person name="Krasevec N."/>
            <person name="Kuo A."/>
            <person name="Kusch H."/>
            <person name="LaButti K."/>
            <person name="Lagendijk E.L."/>
            <person name="Lapidus A."/>
            <person name="Levasseur A."/>
            <person name="Lindquist E."/>
            <person name="Lipzen A."/>
            <person name="Logrieco A.F."/>
            <person name="MacCabe A."/>
            <person name="Maekelae M.R."/>
            <person name="Malavazi I."/>
            <person name="Melin P."/>
            <person name="Meyer V."/>
            <person name="Mielnichuk N."/>
            <person name="Miskei M."/>
            <person name="Molnar A.P."/>
            <person name="Mule G."/>
            <person name="Ngan C.Y."/>
            <person name="Orejas M."/>
            <person name="Orosz E."/>
            <person name="Ouedraogo J.P."/>
            <person name="Overkamp K.M."/>
            <person name="Park H.-S."/>
            <person name="Perrone G."/>
            <person name="Piumi F."/>
            <person name="Punt P.J."/>
            <person name="Ram A.F."/>
            <person name="Ramon A."/>
            <person name="Rauscher S."/>
            <person name="Record E."/>
            <person name="Riano-Pachon D.M."/>
            <person name="Robert V."/>
            <person name="Roehrig J."/>
            <person name="Ruller R."/>
            <person name="Salamov A."/>
            <person name="Salih N.S."/>
            <person name="Samson R.A."/>
            <person name="Sandor E."/>
            <person name="Sanguinetti M."/>
            <person name="Schuetze T."/>
            <person name="Sepcic K."/>
            <person name="Shelest E."/>
            <person name="Sherlock G."/>
            <person name="Sophianopoulou V."/>
            <person name="Squina F.M."/>
            <person name="Sun H."/>
            <person name="Susca A."/>
            <person name="Todd R.B."/>
            <person name="Tsang A."/>
            <person name="Unkles S.E."/>
            <person name="van de Wiele N."/>
            <person name="van Rossen-Uffink D."/>
            <person name="Oliveira J.V."/>
            <person name="Vesth T.C."/>
            <person name="Visser J."/>
            <person name="Yu J.-H."/>
            <person name="Zhou M."/>
            <person name="Andersen M.R."/>
            <person name="Archer D.B."/>
            <person name="Baker S.E."/>
            <person name="Benoit I."/>
            <person name="Brakhage A.A."/>
            <person name="Braus G.H."/>
            <person name="Fischer R."/>
            <person name="Frisvad J.C."/>
            <person name="Goldman G.H."/>
            <person name="Houbraken J."/>
            <person name="Oakley B."/>
            <person name="Pocsi I."/>
            <person name="Scazzocchio C."/>
            <person name="Seiboth B."/>
            <person name="vanKuyk P.A."/>
            <person name="Wortman J."/>
            <person name="Dyer P.S."/>
            <person name="Grigoriev I.V."/>
        </authorList>
    </citation>
    <scope>NUCLEOTIDE SEQUENCE [LARGE SCALE GENOMIC DNA]</scope>
    <source>
        <strain evidence="3">CBS 506.65</strain>
    </source>
</reference>
<dbReference type="PANTHER" id="PTHR46082">
    <property type="entry name" value="ATP/GTP-BINDING PROTEIN-RELATED"/>
    <property type="match status" value="1"/>
</dbReference>
<name>A0A1L9S6F2_9EURO</name>
<keyword evidence="3" id="KW-1185">Reference proteome</keyword>
<evidence type="ECO:0000313" key="3">
    <source>
        <dbReference type="Proteomes" id="UP000184188"/>
    </source>
</evidence>
<sequence>MDAILRDSWAQENIIYFETKAAGSMDAIPCIVIRGICNYANSHKNKIWQLYVAATAALCAKELLLAISAQGAPDLPPAEKLTQQPDPQFFSPGSLLMTG</sequence>
<dbReference type="GO" id="GO:0009116">
    <property type="term" value="P:nucleoside metabolic process"/>
    <property type="evidence" value="ECO:0007669"/>
    <property type="project" value="InterPro"/>
</dbReference>
<proteinExistence type="predicted"/>
<dbReference type="GO" id="GO:0003824">
    <property type="term" value="F:catalytic activity"/>
    <property type="evidence" value="ECO:0007669"/>
    <property type="project" value="InterPro"/>
</dbReference>
<dbReference type="InterPro" id="IPR053137">
    <property type="entry name" value="NLR-like"/>
</dbReference>
<protein>
    <recommendedName>
        <fullName evidence="4">Nucleoside phosphorylase domain-containing protein</fullName>
    </recommendedName>
</protein>
<dbReference type="Proteomes" id="UP000184188">
    <property type="component" value="Unassembled WGS sequence"/>
</dbReference>
<dbReference type="EMBL" id="KV878357">
    <property type="protein sequence ID" value="OJJ42754.1"/>
    <property type="molecule type" value="Genomic_DNA"/>
</dbReference>
<dbReference type="InterPro" id="IPR035994">
    <property type="entry name" value="Nucleoside_phosphorylase_sf"/>
</dbReference>
<accession>A0A1L9S6F2</accession>
<evidence type="ECO:0000256" key="1">
    <source>
        <dbReference type="SAM" id="MobiDB-lite"/>
    </source>
</evidence>
<dbReference type="Gene3D" id="3.40.50.1580">
    <property type="entry name" value="Nucleoside phosphorylase domain"/>
    <property type="match status" value="1"/>
</dbReference>
<dbReference type="STRING" id="1073090.A0A1L9S6F2"/>